<organism evidence="3 4">
    <name type="scientific">Candidatus Wallbacteria bacterium GWC2_49_35</name>
    <dbReference type="NCBI Taxonomy" id="1817813"/>
    <lineage>
        <taxon>Bacteria</taxon>
        <taxon>Candidatus Walliibacteriota</taxon>
    </lineage>
</organism>
<dbReference type="STRING" id="1817813.A2008_12290"/>
<dbReference type="EMBL" id="MGFH01000180">
    <property type="protein sequence ID" value="OGM03274.1"/>
    <property type="molecule type" value="Genomic_DNA"/>
</dbReference>
<feature type="compositionally biased region" description="Basic residues" evidence="1">
    <location>
        <begin position="216"/>
        <end position="225"/>
    </location>
</feature>
<evidence type="ECO:0000313" key="3">
    <source>
        <dbReference type="EMBL" id="OGM03274.1"/>
    </source>
</evidence>
<feature type="region of interest" description="Disordered" evidence="1">
    <location>
        <begin position="337"/>
        <end position="358"/>
    </location>
</feature>
<evidence type="ECO:0000256" key="2">
    <source>
        <dbReference type="SAM" id="Phobius"/>
    </source>
</evidence>
<keyword evidence="2" id="KW-0472">Membrane</keyword>
<feature type="transmembrane region" description="Helical" evidence="2">
    <location>
        <begin position="320"/>
        <end position="337"/>
    </location>
</feature>
<keyword evidence="2" id="KW-1133">Transmembrane helix</keyword>
<dbReference type="Proteomes" id="UP000178735">
    <property type="component" value="Unassembled WGS sequence"/>
</dbReference>
<feature type="transmembrane region" description="Helical" evidence="2">
    <location>
        <begin position="286"/>
        <end position="308"/>
    </location>
</feature>
<protein>
    <submittedName>
        <fullName evidence="3">Uncharacterized protein</fullName>
    </submittedName>
</protein>
<evidence type="ECO:0000256" key="1">
    <source>
        <dbReference type="SAM" id="MobiDB-lite"/>
    </source>
</evidence>
<name>A0A1F7WKC5_9BACT</name>
<comment type="caution">
    <text evidence="3">The sequence shown here is derived from an EMBL/GenBank/DDBJ whole genome shotgun (WGS) entry which is preliminary data.</text>
</comment>
<feature type="region of interest" description="Disordered" evidence="1">
    <location>
        <begin position="185"/>
        <end position="233"/>
    </location>
</feature>
<reference evidence="3 4" key="1">
    <citation type="journal article" date="2016" name="Nat. Commun.">
        <title>Thousands of microbial genomes shed light on interconnected biogeochemical processes in an aquifer system.</title>
        <authorList>
            <person name="Anantharaman K."/>
            <person name="Brown C.T."/>
            <person name="Hug L.A."/>
            <person name="Sharon I."/>
            <person name="Castelle C.J."/>
            <person name="Probst A.J."/>
            <person name="Thomas B.C."/>
            <person name="Singh A."/>
            <person name="Wilkins M.J."/>
            <person name="Karaoz U."/>
            <person name="Brodie E.L."/>
            <person name="Williams K.H."/>
            <person name="Hubbard S.S."/>
            <person name="Banfield J.F."/>
        </authorList>
    </citation>
    <scope>NUCLEOTIDE SEQUENCE [LARGE SCALE GENOMIC DNA]</scope>
</reference>
<feature type="compositionally biased region" description="Basic and acidic residues" evidence="1">
    <location>
        <begin position="204"/>
        <end position="215"/>
    </location>
</feature>
<evidence type="ECO:0000313" key="4">
    <source>
        <dbReference type="Proteomes" id="UP000178735"/>
    </source>
</evidence>
<proteinExistence type="predicted"/>
<gene>
    <name evidence="3" type="ORF">A2008_12290</name>
</gene>
<accession>A0A1F7WKC5</accession>
<keyword evidence="2" id="KW-0812">Transmembrane</keyword>
<dbReference type="AlphaFoldDB" id="A0A1F7WKC5"/>
<sequence length="393" mass="43396">MRRPEKIISGGSIEPTRGCYNWREKKLIEKADFKMANSRSEELKIASGKKYFEILCAEISVTEELDLIKARDERIFSLLNDYYSTLIYPRFAFLAQTNVKTGAGECLQALRRFKAAAAMCANVDSFRLPAALPAYLAQDFKVKTDYIEELAGGKGINGQAGLAEFEGVVKALILLYEEKRKHEASAALPEEKKKKREALSASPAEKKGGKKEKTAAKKTKKGRRKKAEDKEIADKDISWPEKAPAIKKVPAVPAAPGSDAELKFITVFAIILGIAGATVYSERGNASVFGAFLGGAFGTFLASLLGNIYFMRVGYIKRDAFICLAMIIFAVASMPAGRGRSVPVKSPYSRSKQPEKTFDYKKAKKDAWKSYNDRLNRSLIEKTKKTAPGGRTK</sequence>
<feature type="transmembrane region" description="Helical" evidence="2">
    <location>
        <begin position="262"/>
        <end position="280"/>
    </location>
</feature>